<keyword evidence="2" id="KW-0349">Heme</keyword>
<dbReference type="InterPro" id="IPR017972">
    <property type="entry name" value="Cyt_P450_CS"/>
</dbReference>
<keyword evidence="4" id="KW-1185">Reference proteome</keyword>
<sequence length="405" mass="44778">MSVAADVPDILSPEFEENPYATYRAMHERVPMLWHERMEKFVISRYEDVARACKDPAFTTDNYAWQLAPAHGGRILPQMNGREHSIRRALVAPAFRGNDLKHKFLPVIERTSRNLIDAFRHTGRAELVGDVTHQLPIKIIVDILGLDPSNYQRFQRWYLSLTDFLGNLSQDPAVTAQGLATAEEFAAYMIPVVRERRENPGDDLLSTLCAAEVEGTQMSDQDIKSFVSLLLGAGGETTDKALAGLFKNLLEHPDQLEAVRADRTLVEKALVETLRYSPPVHMLMRVAAEDIELSAGVVPAGSTVILLLAAANRDPARFADPDRFDIFRDDLPTETAFSAAAQHLAFSLGRHFCVGAMLAKAELETAANQLLDAMPGVHLEPGFTPVEKGVFTRGPVALPVRFQVG</sequence>
<dbReference type="PRINTS" id="PR00359">
    <property type="entry name" value="BP450"/>
</dbReference>
<gene>
    <name evidence="3" type="ORF">ACFSXZ_18350</name>
</gene>
<keyword evidence="2" id="KW-0408">Iron</keyword>
<dbReference type="RefSeq" id="WP_378266235.1">
    <property type="nucleotide sequence ID" value="NZ_JBHUKR010000007.1"/>
</dbReference>
<dbReference type="SUPFAM" id="SSF48264">
    <property type="entry name" value="Cytochrome P450"/>
    <property type="match status" value="1"/>
</dbReference>
<organism evidence="3 4">
    <name type="scientific">Amycolatopsis pigmentata</name>
    <dbReference type="NCBI Taxonomy" id="450801"/>
    <lineage>
        <taxon>Bacteria</taxon>
        <taxon>Bacillati</taxon>
        <taxon>Actinomycetota</taxon>
        <taxon>Actinomycetes</taxon>
        <taxon>Pseudonocardiales</taxon>
        <taxon>Pseudonocardiaceae</taxon>
        <taxon>Amycolatopsis</taxon>
    </lineage>
</organism>
<dbReference type="EMBL" id="JBHUKR010000007">
    <property type="protein sequence ID" value="MFD2418288.1"/>
    <property type="molecule type" value="Genomic_DNA"/>
</dbReference>
<accession>A0ABW5FU03</accession>
<name>A0ABW5FU03_9PSEU</name>
<protein>
    <submittedName>
        <fullName evidence="3">Cytochrome P450</fullName>
    </submittedName>
</protein>
<evidence type="ECO:0000313" key="4">
    <source>
        <dbReference type="Proteomes" id="UP001597417"/>
    </source>
</evidence>
<evidence type="ECO:0000256" key="1">
    <source>
        <dbReference type="ARBA" id="ARBA00010617"/>
    </source>
</evidence>
<dbReference type="InterPro" id="IPR001128">
    <property type="entry name" value="Cyt_P450"/>
</dbReference>
<dbReference type="InterPro" id="IPR036396">
    <property type="entry name" value="Cyt_P450_sf"/>
</dbReference>
<dbReference type="PRINTS" id="PR00385">
    <property type="entry name" value="P450"/>
</dbReference>
<dbReference type="PROSITE" id="PS00086">
    <property type="entry name" value="CYTOCHROME_P450"/>
    <property type="match status" value="1"/>
</dbReference>
<reference evidence="4" key="1">
    <citation type="journal article" date="2019" name="Int. J. Syst. Evol. Microbiol.">
        <title>The Global Catalogue of Microorganisms (GCM) 10K type strain sequencing project: providing services to taxonomists for standard genome sequencing and annotation.</title>
        <authorList>
            <consortium name="The Broad Institute Genomics Platform"/>
            <consortium name="The Broad Institute Genome Sequencing Center for Infectious Disease"/>
            <person name="Wu L."/>
            <person name="Ma J."/>
        </authorList>
    </citation>
    <scope>NUCLEOTIDE SEQUENCE [LARGE SCALE GENOMIC DNA]</scope>
    <source>
        <strain evidence="4">CGMCC 4.7645</strain>
    </source>
</reference>
<comment type="similarity">
    <text evidence="1 2">Belongs to the cytochrome P450 family.</text>
</comment>
<dbReference type="Gene3D" id="1.10.630.10">
    <property type="entry name" value="Cytochrome P450"/>
    <property type="match status" value="1"/>
</dbReference>
<dbReference type="Pfam" id="PF00067">
    <property type="entry name" value="p450"/>
    <property type="match status" value="1"/>
</dbReference>
<dbReference type="PANTHER" id="PTHR46696:SF3">
    <property type="entry name" value="PULCHERRIMINIC ACID SYNTHASE"/>
    <property type="match status" value="1"/>
</dbReference>
<dbReference type="PANTHER" id="PTHR46696">
    <property type="entry name" value="P450, PUTATIVE (EUROFUNG)-RELATED"/>
    <property type="match status" value="1"/>
</dbReference>
<dbReference type="InterPro" id="IPR002397">
    <property type="entry name" value="Cyt_P450_B"/>
</dbReference>
<keyword evidence="2" id="KW-0503">Monooxygenase</keyword>
<evidence type="ECO:0000313" key="3">
    <source>
        <dbReference type="EMBL" id="MFD2418288.1"/>
    </source>
</evidence>
<comment type="caution">
    <text evidence="3">The sequence shown here is derived from an EMBL/GenBank/DDBJ whole genome shotgun (WGS) entry which is preliminary data.</text>
</comment>
<evidence type="ECO:0000256" key="2">
    <source>
        <dbReference type="RuleBase" id="RU000461"/>
    </source>
</evidence>
<keyword evidence="2" id="KW-0560">Oxidoreductase</keyword>
<dbReference type="Proteomes" id="UP001597417">
    <property type="component" value="Unassembled WGS sequence"/>
</dbReference>
<proteinExistence type="inferred from homology"/>
<keyword evidence="2" id="KW-0479">Metal-binding</keyword>